<keyword evidence="3" id="KW-0802">TPR repeat</keyword>
<dbReference type="PROSITE" id="PS51352">
    <property type="entry name" value="THIOREDOXIN_2"/>
    <property type="match status" value="1"/>
</dbReference>
<dbReference type="SUPFAM" id="SSF48452">
    <property type="entry name" value="TPR-like"/>
    <property type="match status" value="1"/>
</dbReference>
<accession>A0A5E8HAK5</accession>
<dbReference type="Gene3D" id="3.40.30.10">
    <property type="entry name" value="Glutaredoxin"/>
    <property type="match status" value="1"/>
</dbReference>
<protein>
    <submittedName>
        <fullName evidence="5">Thioredoxin-like domain protein</fullName>
    </submittedName>
</protein>
<dbReference type="EMBL" id="AOGX02000029">
    <property type="protein sequence ID" value="EOQ87843.1"/>
    <property type="molecule type" value="Genomic_DNA"/>
</dbReference>
<proteinExistence type="predicted"/>
<evidence type="ECO:0000313" key="5">
    <source>
        <dbReference type="EMBL" id="EOQ87843.1"/>
    </source>
</evidence>
<evidence type="ECO:0000259" key="4">
    <source>
        <dbReference type="PROSITE" id="PS51352"/>
    </source>
</evidence>
<dbReference type="SUPFAM" id="SSF52833">
    <property type="entry name" value="Thioredoxin-like"/>
    <property type="match status" value="1"/>
</dbReference>
<keyword evidence="1" id="KW-0732">Signal</keyword>
<evidence type="ECO:0000256" key="2">
    <source>
        <dbReference type="ARBA" id="ARBA00023284"/>
    </source>
</evidence>
<dbReference type="InterPro" id="IPR013766">
    <property type="entry name" value="Thioredoxin_domain"/>
</dbReference>
<dbReference type="PANTHER" id="PTHR15337">
    <property type="entry name" value="ANTERIOR GRADIENT PROTEIN-RELATED"/>
    <property type="match status" value="1"/>
</dbReference>
<dbReference type="InterPro" id="IPR051099">
    <property type="entry name" value="AGR/TXD"/>
</dbReference>
<dbReference type="PROSITE" id="PS00194">
    <property type="entry name" value="THIOREDOXIN_1"/>
    <property type="match status" value="1"/>
</dbReference>
<dbReference type="InterPro" id="IPR012336">
    <property type="entry name" value="Thioredoxin-like_fold"/>
</dbReference>
<dbReference type="PROSITE" id="PS50005">
    <property type="entry name" value="TPR"/>
    <property type="match status" value="1"/>
</dbReference>
<dbReference type="PANTHER" id="PTHR15337:SF11">
    <property type="entry name" value="THIOREDOXIN DOMAIN-CONTAINING PROTEIN"/>
    <property type="match status" value="1"/>
</dbReference>
<reference evidence="5 6" key="1">
    <citation type="submission" date="2013-04" db="EMBL/GenBank/DDBJ databases">
        <authorList>
            <person name="Harkins D.M."/>
            <person name="Durkin A.S."/>
            <person name="Brinkac L.M."/>
            <person name="Haft D.H."/>
            <person name="Selengut J.D."/>
            <person name="Sanka R."/>
            <person name="DePew J."/>
            <person name="Purushe J."/>
            <person name="Hartskeerl R.A."/>
            <person name="Ahmed A."/>
            <person name="van der Linden H."/>
            <person name="Goris M.G.A."/>
            <person name="Vinetz J.M."/>
            <person name="Sutton G.G."/>
            <person name="Nierman W.C."/>
            <person name="Fouts D.E."/>
        </authorList>
    </citation>
    <scope>NUCLEOTIDE SEQUENCE [LARGE SCALE GENOMIC DNA]</scope>
    <source>
        <strain evidence="5 6">Sao Paulo</strain>
    </source>
</reference>
<dbReference type="InterPro" id="IPR011990">
    <property type="entry name" value="TPR-like_helical_dom_sf"/>
</dbReference>
<feature type="domain" description="Thioredoxin" evidence="4">
    <location>
        <begin position="34"/>
        <end position="155"/>
    </location>
</feature>
<dbReference type="InterPro" id="IPR036249">
    <property type="entry name" value="Thioredoxin-like_sf"/>
</dbReference>
<evidence type="ECO:0000256" key="3">
    <source>
        <dbReference type="PROSITE-ProRule" id="PRU00339"/>
    </source>
</evidence>
<dbReference type="Proteomes" id="UP000013996">
    <property type="component" value="Unassembled WGS sequence"/>
</dbReference>
<sequence length="299" mass="34660">MEMAYSISKKRKLVVCQRRNAVELVQMNRVILFVLLFLQTSTVSANSQWGNSIQKGFETAKKEKKFIIVDVFADWCTYCLVLEKEIFPDPEVSRILDQFVRVRLDGEEFPNLRKKYNIEGYPTILFLDGEGNFVTKIAGLATKEDILTVSKRILQEPNLESYLKTEQRKDNQNPNYHFRLGLLYFQNKEYDKAETQFLESMQKAKDQPLVRENSHFNLNLVKSVNQSKDSAVVSWKEFIKLYPNSKRIITATLYYGIALKEAGERKQAKEILSDIKPKLVSDADKSLCEEALSEIERGF</sequence>
<dbReference type="AlphaFoldDB" id="A0A5E8HAK5"/>
<name>A0A5E8HAK5_9LEPT</name>
<dbReference type="STRING" id="1249483.LEP1GSC202_2064"/>
<evidence type="ECO:0000313" key="6">
    <source>
        <dbReference type="Proteomes" id="UP000013996"/>
    </source>
</evidence>
<feature type="repeat" description="TPR" evidence="3">
    <location>
        <begin position="174"/>
        <end position="207"/>
    </location>
</feature>
<comment type="caution">
    <text evidence="5">The sequence shown here is derived from an EMBL/GenBank/DDBJ whole genome shotgun (WGS) entry which is preliminary data.</text>
</comment>
<keyword evidence="2" id="KW-0676">Redox-active center</keyword>
<dbReference type="Gene3D" id="1.25.40.10">
    <property type="entry name" value="Tetratricopeptide repeat domain"/>
    <property type="match status" value="1"/>
</dbReference>
<dbReference type="InterPro" id="IPR017937">
    <property type="entry name" value="Thioredoxin_CS"/>
</dbReference>
<organism evidence="5 6">
    <name type="scientific">Leptospira yanagawae serovar Saopaulo str. Sao Paulo = ATCC 700523</name>
    <dbReference type="NCBI Taxonomy" id="1249483"/>
    <lineage>
        <taxon>Bacteria</taxon>
        <taxon>Pseudomonadati</taxon>
        <taxon>Spirochaetota</taxon>
        <taxon>Spirochaetia</taxon>
        <taxon>Leptospirales</taxon>
        <taxon>Leptospiraceae</taxon>
        <taxon>Leptospira</taxon>
    </lineage>
</organism>
<dbReference type="Pfam" id="PF13098">
    <property type="entry name" value="Thioredoxin_2"/>
    <property type="match status" value="1"/>
</dbReference>
<dbReference type="InterPro" id="IPR019734">
    <property type="entry name" value="TPR_rpt"/>
</dbReference>
<gene>
    <name evidence="5" type="ORF">LEP1GSC202_2064</name>
</gene>
<evidence type="ECO:0000256" key="1">
    <source>
        <dbReference type="ARBA" id="ARBA00022729"/>
    </source>
</evidence>
<dbReference type="GO" id="GO:0006950">
    <property type="term" value="P:response to stress"/>
    <property type="evidence" value="ECO:0007669"/>
    <property type="project" value="UniProtKB-ARBA"/>
</dbReference>